<dbReference type="InterPro" id="IPR010982">
    <property type="entry name" value="Lambda_DNA-bd_dom_sf"/>
</dbReference>
<dbReference type="EMBL" id="ALQB01000019">
    <property type="protein sequence ID" value="EJZ14992.1"/>
    <property type="molecule type" value="Genomic_DNA"/>
</dbReference>
<evidence type="ECO:0000313" key="2">
    <source>
        <dbReference type="EMBL" id="EJZ14992.1"/>
    </source>
</evidence>
<dbReference type="GeneID" id="93416007"/>
<accession>K0V752</accession>
<dbReference type="Gene3D" id="1.10.260.40">
    <property type="entry name" value="lambda repressor-like DNA-binding domains"/>
    <property type="match status" value="1"/>
</dbReference>
<dbReference type="AlphaFoldDB" id="K0V752"/>
<evidence type="ECO:0000313" key="3">
    <source>
        <dbReference type="Proteomes" id="UP000006043"/>
    </source>
</evidence>
<evidence type="ECO:0000256" key="1">
    <source>
        <dbReference type="SAM" id="MobiDB-lite"/>
    </source>
</evidence>
<dbReference type="GO" id="GO:0003677">
    <property type="term" value="F:DNA binding"/>
    <property type="evidence" value="ECO:0007669"/>
    <property type="project" value="InterPro"/>
</dbReference>
<protein>
    <recommendedName>
        <fullName evidence="4">HTH cro/C1-type domain-containing protein</fullName>
    </recommendedName>
</protein>
<dbReference type="RefSeq" id="WP_003882595.1">
    <property type="nucleotide sequence ID" value="NZ_JH814732.1"/>
</dbReference>
<organism evidence="2 3">
    <name type="scientific">Mycolicibacterium fortuitum subsp. fortuitum DSM 46621 = ATCC 6841 = JCM 6387</name>
    <dbReference type="NCBI Taxonomy" id="1214102"/>
    <lineage>
        <taxon>Bacteria</taxon>
        <taxon>Bacillati</taxon>
        <taxon>Actinomycetota</taxon>
        <taxon>Actinomycetes</taxon>
        <taxon>Mycobacteriales</taxon>
        <taxon>Mycobacteriaceae</taxon>
        <taxon>Mycolicibacterium</taxon>
    </lineage>
</organism>
<reference evidence="2 3" key="1">
    <citation type="journal article" date="2012" name="J. Bacteriol.">
        <title>Complete Genome Sequence of Mycobacterium fortuitum subsp. fortuitum Type Strain DSM46621.</title>
        <authorList>
            <person name="Ho Y.S."/>
            <person name="Adroub S.A."/>
            <person name="Aleisa F."/>
            <person name="Mahmood H."/>
            <person name="Othoum G."/>
            <person name="Rashid F."/>
            <person name="Zaher M."/>
            <person name="Ali S."/>
            <person name="Bitter W."/>
            <person name="Pain A."/>
            <person name="Abdallah A.M."/>
        </authorList>
    </citation>
    <scope>NUCLEOTIDE SEQUENCE [LARGE SCALE GENOMIC DNA]</scope>
    <source>
        <strain evidence="3">DSM46621</strain>
    </source>
</reference>
<comment type="caution">
    <text evidence="2">The sequence shown here is derived from an EMBL/GenBank/DDBJ whole genome shotgun (WGS) entry which is preliminary data.</text>
</comment>
<dbReference type="Proteomes" id="UP000006043">
    <property type="component" value="Unassembled WGS sequence"/>
</dbReference>
<evidence type="ECO:0008006" key="4">
    <source>
        <dbReference type="Google" id="ProtNLM"/>
    </source>
</evidence>
<dbReference type="HOGENOM" id="CLU_1439615_0_0_11"/>
<proteinExistence type="predicted"/>
<sequence length="188" mass="21395">MDDRNPWVEALQTELGKIISEARTGQKMSAVKLSEATAQLGVPIHRIAITRIEKGEQSPTVPEMVALAVALKEDWIGWLIRATNGIDVGGVLHAYSDWRTSLTDIGEQLTTAKRNLQQVDWAIKNLRMPDRLRQQREADRQRYEETVTSLRQQYAEFVRLLDEGDYLRPEDSTHPLARAFQDEDNPSA</sequence>
<dbReference type="SUPFAM" id="SSF47413">
    <property type="entry name" value="lambda repressor-like DNA-binding domains"/>
    <property type="match status" value="1"/>
</dbReference>
<dbReference type="PATRIC" id="fig|1214102.3.peg.1360"/>
<gene>
    <name evidence="2" type="ORF">MFORT_06817</name>
</gene>
<name>K0V752_MYCFO</name>
<feature type="region of interest" description="Disordered" evidence="1">
    <location>
        <begin position="169"/>
        <end position="188"/>
    </location>
</feature>